<dbReference type="RefSeq" id="WP_344066260.1">
    <property type="nucleotide sequence ID" value="NZ_BAAAOH010000001.1"/>
</dbReference>
<gene>
    <name evidence="2" type="ORF">GCM10009777_38610</name>
</gene>
<protein>
    <submittedName>
        <fullName evidence="2">Uncharacterized protein</fullName>
    </submittedName>
</protein>
<name>A0ABP5ELB0_9MICO</name>
<evidence type="ECO:0000313" key="2">
    <source>
        <dbReference type="EMBL" id="GAA1997757.1"/>
    </source>
</evidence>
<keyword evidence="1" id="KW-0812">Transmembrane</keyword>
<reference evidence="3" key="1">
    <citation type="journal article" date="2019" name="Int. J. Syst. Evol. Microbiol.">
        <title>The Global Catalogue of Microorganisms (GCM) 10K type strain sequencing project: providing services to taxonomists for standard genome sequencing and annotation.</title>
        <authorList>
            <consortium name="The Broad Institute Genomics Platform"/>
            <consortium name="The Broad Institute Genome Sequencing Center for Infectious Disease"/>
            <person name="Wu L."/>
            <person name="Ma J."/>
        </authorList>
    </citation>
    <scope>NUCLEOTIDE SEQUENCE [LARGE SCALE GENOMIC DNA]</scope>
    <source>
        <strain evidence="3">JCM 14902</strain>
    </source>
</reference>
<keyword evidence="3" id="KW-1185">Reference proteome</keyword>
<accession>A0ABP5ELB0</accession>
<feature type="transmembrane region" description="Helical" evidence="1">
    <location>
        <begin position="138"/>
        <end position="159"/>
    </location>
</feature>
<proteinExistence type="predicted"/>
<feature type="transmembrane region" description="Helical" evidence="1">
    <location>
        <begin position="60"/>
        <end position="83"/>
    </location>
</feature>
<feature type="transmembrane region" description="Helical" evidence="1">
    <location>
        <begin position="30"/>
        <end position="54"/>
    </location>
</feature>
<evidence type="ECO:0000313" key="3">
    <source>
        <dbReference type="Proteomes" id="UP001500326"/>
    </source>
</evidence>
<organism evidence="2 3">
    <name type="scientific">Microbacterium pumilum</name>
    <dbReference type="NCBI Taxonomy" id="344165"/>
    <lineage>
        <taxon>Bacteria</taxon>
        <taxon>Bacillati</taxon>
        <taxon>Actinomycetota</taxon>
        <taxon>Actinomycetes</taxon>
        <taxon>Micrococcales</taxon>
        <taxon>Microbacteriaceae</taxon>
        <taxon>Microbacterium</taxon>
    </lineage>
</organism>
<feature type="transmembrane region" description="Helical" evidence="1">
    <location>
        <begin position="95"/>
        <end position="118"/>
    </location>
</feature>
<keyword evidence="1" id="KW-1133">Transmembrane helix</keyword>
<dbReference type="EMBL" id="BAAAOH010000001">
    <property type="protein sequence ID" value="GAA1997757.1"/>
    <property type="molecule type" value="Genomic_DNA"/>
</dbReference>
<sequence>MTAIENDASGETDPEAFAVRSRRRGILFWIVRYLPAEIVGTAAMIVAGLAVTIWTDNPAVVAIAGLLGEIVGFYAVLAVTIYAEQAQVSPTRRSAIGRSGMLLVAEFGAAELLDTLLIRPAAMMLGVWLLPDPVWGLLAGKIVADIVFYAIAAGAFTLTDKAGLRDGRKSEERAT</sequence>
<dbReference type="Proteomes" id="UP001500326">
    <property type="component" value="Unassembled WGS sequence"/>
</dbReference>
<keyword evidence="1" id="KW-0472">Membrane</keyword>
<comment type="caution">
    <text evidence="2">The sequence shown here is derived from an EMBL/GenBank/DDBJ whole genome shotgun (WGS) entry which is preliminary data.</text>
</comment>
<evidence type="ECO:0000256" key="1">
    <source>
        <dbReference type="SAM" id="Phobius"/>
    </source>
</evidence>